<dbReference type="EMBL" id="CAJVPW010009007">
    <property type="protein sequence ID" value="CAG8599672.1"/>
    <property type="molecule type" value="Genomic_DNA"/>
</dbReference>
<reference evidence="1" key="1">
    <citation type="submission" date="2021-06" db="EMBL/GenBank/DDBJ databases">
        <authorList>
            <person name="Kallberg Y."/>
            <person name="Tangrot J."/>
            <person name="Rosling A."/>
        </authorList>
    </citation>
    <scope>NUCLEOTIDE SEQUENCE</scope>
    <source>
        <strain evidence="1">28 12/20/2015</strain>
    </source>
</reference>
<evidence type="ECO:0000313" key="1">
    <source>
        <dbReference type="EMBL" id="CAG8599672.1"/>
    </source>
</evidence>
<dbReference type="Proteomes" id="UP000789366">
    <property type="component" value="Unassembled WGS sequence"/>
</dbReference>
<comment type="caution">
    <text evidence="1">The sequence shown here is derived from an EMBL/GenBank/DDBJ whole genome shotgun (WGS) entry which is preliminary data.</text>
</comment>
<evidence type="ECO:0000313" key="2">
    <source>
        <dbReference type="Proteomes" id="UP000789366"/>
    </source>
</evidence>
<organism evidence="1 2">
    <name type="scientific">Cetraspora pellucida</name>
    <dbReference type="NCBI Taxonomy" id="1433469"/>
    <lineage>
        <taxon>Eukaryota</taxon>
        <taxon>Fungi</taxon>
        <taxon>Fungi incertae sedis</taxon>
        <taxon>Mucoromycota</taxon>
        <taxon>Glomeromycotina</taxon>
        <taxon>Glomeromycetes</taxon>
        <taxon>Diversisporales</taxon>
        <taxon>Gigasporaceae</taxon>
        <taxon>Cetraspora</taxon>
    </lineage>
</organism>
<proteinExistence type="predicted"/>
<sequence length="91" mass="9921">MTVLKKNVDMSKAVEDEGEKTSNLMGAVSKLSIDGGKAIPQSEPKSMKPDKVQGLIKELSISSELIDDNNRGNKSKESKPITLLHLHYNAN</sequence>
<gene>
    <name evidence="1" type="ORF">SPELUC_LOCUS7063</name>
</gene>
<keyword evidence="2" id="KW-1185">Reference proteome</keyword>
<name>A0ACA9MNI8_9GLOM</name>
<accession>A0ACA9MNI8</accession>
<protein>
    <submittedName>
        <fullName evidence="1">2378_t:CDS:1</fullName>
    </submittedName>
</protein>